<evidence type="ECO:0000313" key="2">
    <source>
        <dbReference type="Proteomes" id="UP000548867"/>
    </source>
</evidence>
<protein>
    <submittedName>
        <fullName evidence="1">Uncharacterized protein</fullName>
    </submittedName>
</protein>
<dbReference type="EMBL" id="JACIDX010000041">
    <property type="protein sequence ID" value="MBB3957841.1"/>
    <property type="molecule type" value="Genomic_DNA"/>
</dbReference>
<organism evidence="1 2">
    <name type="scientific">Novosphingobium sediminicola</name>
    <dbReference type="NCBI Taxonomy" id="563162"/>
    <lineage>
        <taxon>Bacteria</taxon>
        <taxon>Pseudomonadati</taxon>
        <taxon>Pseudomonadota</taxon>
        <taxon>Alphaproteobacteria</taxon>
        <taxon>Sphingomonadales</taxon>
        <taxon>Sphingomonadaceae</taxon>
        <taxon>Novosphingobium</taxon>
    </lineage>
</organism>
<comment type="caution">
    <text evidence="1">The sequence shown here is derived from an EMBL/GenBank/DDBJ whole genome shotgun (WGS) entry which is preliminary data.</text>
</comment>
<sequence length="173" mass="18911">MSASHHFSPETAVPDTTPLLKSFVYPSLLNIRLRMGWAALPLVIQTQDVEPDFWRSGVLPMIRFSIATGLAISVLAFGQSNAAPLPREKCPKQASVDRNGSAVKTSKDALAIAKIYAASIYGMEKANIFEPRQAKMISRDVWEIYGFTEGGIGRMVMQINARNGCLIVSIIQG</sequence>
<accession>A0A7W6CJT3</accession>
<proteinExistence type="predicted"/>
<evidence type="ECO:0000313" key="1">
    <source>
        <dbReference type="EMBL" id="MBB3957841.1"/>
    </source>
</evidence>
<gene>
    <name evidence="1" type="ORF">GGR38_004816</name>
</gene>
<dbReference type="AlphaFoldDB" id="A0A7W6CJT3"/>
<dbReference type="Proteomes" id="UP000548867">
    <property type="component" value="Unassembled WGS sequence"/>
</dbReference>
<keyword evidence="2" id="KW-1185">Reference proteome</keyword>
<name>A0A7W6CJT3_9SPHN</name>
<reference evidence="1 2" key="1">
    <citation type="submission" date="2020-08" db="EMBL/GenBank/DDBJ databases">
        <title>Genomic Encyclopedia of Type Strains, Phase IV (KMG-IV): sequencing the most valuable type-strain genomes for metagenomic binning, comparative biology and taxonomic classification.</title>
        <authorList>
            <person name="Goeker M."/>
        </authorList>
    </citation>
    <scope>NUCLEOTIDE SEQUENCE [LARGE SCALE GENOMIC DNA]</scope>
    <source>
        <strain evidence="1 2">DSM 27057</strain>
    </source>
</reference>
<dbReference type="RefSeq" id="WP_183629457.1">
    <property type="nucleotide sequence ID" value="NZ_JACIDX010000041.1"/>
</dbReference>